<keyword evidence="2" id="KW-1185">Reference proteome</keyword>
<comment type="caution">
    <text evidence="1">The sequence shown here is derived from an EMBL/GenBank/DDBJ whole genome shotgun (WGS) entry which is preliminary data.</text>
</comment>
<dbReference type="RefSeq" id="WP_284301423.1">
    <property type="nucleotide sequence ID" value="NZ_BSSV01000011.1"/>
</dbReference>
<organism evidence="1 2">
    <name type="scientific">Thalassotalea loyana</name>
    <dbReference type="NCBI Taxonomy" id="280483"/>
    <lineage>
        <taxon>Bacteria</taxon>
        <taxon>Pseudomonadati</taxon>
        <taxon>Pseudomonadota</taxon>
        <taxon>Gammaproteobacteria</taxon>
        <taxon>Alteromonadales</taxon>
        <taxon>Colwelliaceae</taxon>
        <taxon>Thalassotalea</taxon>
    </lineage>
</organism>
<accession>A0ABQ6HK30</accession>
<dbReference type="Proteomes" id="UP001157134">
    <property type="component" value="Unassembled WGS sequence"/>
</dbReference>
<proteinExistence type="predicted"/>
<sequence length="51" mass="5942">MVIYPYNLDKEKLELLRALTEKFEQGKGDKNQLGELEELLSTMLIKKETEA</sequence>
<evidence type="ECO:0000313" key="2">
    <source>
        <dbReference type="Proteomes" id="UP001157134"/>
    </source>
</evidence>
<protein>
    <submittedName>
        <fullName evidence="1">Uncharacterized protein</fullName>
    </submittedName>
</protein>
<name>A0ABQ6HK30_9GAMM</name>
<evidence type="ECO:0000313" key="1">
    <source>
        <dbReference type="EMBL" id="GLX87392.1"/>
    </source>
</evidence>
<dbReference type="EMBL" id="BSSV01000011">
    <property type="protein sequence ID" value="GLX87392.1"/>
    <property type="molecule type" value="Genomic_DNA"/>
</dbReference>
<reference evidence="1 2" key="1">
    <citation type="submission" date="2023-03" db="EMBL/GenBank/DDBJ databases">
        <title>Thalassotalea loyana LMG 22536T draft genome sequence.</title>
        <authorList>
            <person name="Sawabe T."/>
        </authorList>
    </citation>
    <scope>NUCLEOTIDE SEQUENCE [LARGE SCALE GENOMIC DNA]</scope>
    <source>
        <strain evidence="1 2">LMG 22536</strain>
    </source>
</reference>
<gene>
    <name evidence="1" type="ORF">tloyanaT_36450</name>
</gene>